<evidence type="ECO:0000313" key="12">
    <source>
        <dbReference type="EMBL" id="KUO96044.1"/>
    </source>
</evidence>
<proteinExistence type="inferred from homology"/>
<evidence type="ECO:0000256" key="11">
    <source>
        <dbReference type="PIRSR" id="PIRSR006268-2"/>
    </source>
</evidence>
<evidence type="ECO:0000256" key="10">
    <source>
        <dbReference type="PIRNR" id="PIRNR006268"/>
    </source>
</evidence>
<evidence type="ECO:0000256" key="8">
    <source>
        <dbReference type="ARBA" id="ARBA00031306"/>
    </source>
</evidence>
<evidence type="ECO:0000256" key="2">
    <source>
        <dbReference type="ARBA" id="ARBA00016337"/>
    </source>
</evidence>
<feature type="binding site" evidence="11">
    <location>
        <position position="152"/>
    </location>
    <ligand>
        <name>Mg(2+)</name>
        <dbReference type="ChEBI" id="CHEBI:18420"/>
    </ligand>
</feature>
<evidence type="ECO:0000256" key="7">
    <source>
        <dbReference type="ARBA" id="ARBA00022842"/>
    </source>
</evidence>
<dbReference type="AlphaFoldDB" id="A0A101XR70"/>
<dbReference type="EMBL" id="LPVJ01000029">
    <property type="protein sequence ID" value="KUO96044.1"/>
    <property type="molecule type" value="Genomic_DNA"/>
</dbReference>
<keyword evidence="4 10" id="KW-0808">Transferase</keyword>
<dbReference type="PIRSF" id="PIRSF006268">
    <property type="entry name" value="ApbE"/>
    <property type="match status" value="1"/>
</dbReference>
<dbReference type="Pfam" id="PF02424">
    <property type="entry name" value="ApbE"/>
    <property type="match status" value="1"/>
</dbReference>
<dbReference type="GO" id="GO:0016740">
    <property type="term" value="F:transferase activity"/>
    <property type="evidence" value="ECO:0007669"/>
    <property type="project" value="UniProtKB-UniRule"/>
</dbReference>
<comment type="similarity">
    <text evidence="10">Belongs to the ApbE family.</text>
</comment>
<evidence type="ECO:0000256" key="4">
    <source>
        <dbReference type="ARBA" id="ARBA00022679"/>
    </source>
</evidence>
<keyword evidence="6 10" id="KW-0274">FAD</keyword>
<feature type="binding site" evidence="11">
    <location>
        <position position="265"/>
    </location>
    <ligand>
        <name>Mg(2+)</name>
        <dbReference type="ChEBI" id="CHEBI:18420"/>
    </ligand>
</feature>
<dbReference type="RefSeq" id="WP_067714993.1">
    <property type="nucleotide sequence ID" value="NZ_LPVJ01000029.1"/>
</dbReference>
<dbReference type="InterPro" id="IPR003374">
    <property type="entry name" value="ApbE-like_sf"/>
</dbReference>
<evidence type="ECO:0000256" key="1">
    <source>
        <dbReference type="ARBA" id="ARBA00011955"/>
    </source>
</evidence>
<evidence type="ECO:0000256" key="9">
    <source>
        <dbReference type="ARBA" id="ARBA00048540"/>
    </source>
</evidence>
<feature type="binding site" evidence="11">
    <location>
        <position position="261"/>
    </location>
    <ligand>
        <name>Mg(2+)</name>
        <dbReference type="ChEBI" id="CHEBI:18420"/>
    </ligand>
</feature>
<evidence type="ECO:0000256" key="5">
    <source>
        <dbReference type="ARBA" id="ARBA00022723"/>
    </source>
</evidence>
<name>A0A101XR70_9BACL</name>
<evidence type="ECO:0000256" key="3">
    <source>
        <dbReference type="ARBA" id="ARBA00022630"/>
    </source>
</evidence>
<dbReference type="PANTHER" id="PTHR30040:SF2">
    <property type="entry name" value="FAD:PROTEIN FMN TRANSFERASE"/>
    <property type="match status" value="1"/>
</dbReference>
<keyword evidence="3 10" id="KW-0285">Flavoprotein</keyword>
<reference evidence="12 13" key="1">
    <citation type="submission" date="2015-12" db="EMBL/GenBank/DDBJ databases">
        <title>Draft genome sequence of Acidibacillus ferrooxidans ITV001, isolated from a chalcopyrite acid mine drainage site in Brazil.</title>
        <authorList>
            <person name="Dall'Agnol H."/>
            <person name="Nancucheo I."/>
            <person name="Johnson B."/>
            <person name="Oliveira R."/>
            <person name="Leite L."/>
            <person name="Pylro V."/>
            <person name="Nunes G.L."/>
            <person name="Tzotzos G."/>
            <person name="Fernandes G.R."/>
            <person name="Dutra J."/>
            <person name="Orellana S.C."/>
            <person name="Oliveira G."/>
        </authorList>
    </citation>
    <scope>NUCLEOTIDE SEQUENCE [LARGE SCALE GENOMIC DNA]</scope>
    <source>
        <strain evidence="13">ITV01</strain>
    </source>
</reference>
<dbReference type="PANTHER" id="PTHR30040">
    <property type="entry name" value="THIAMINE BIOSYNTHESIS LIPOPROTEIN APBE"/>
    <property type="match status" value="1"/>
</dbReference>
<comment type="cofactor">
    <cofactor evidence="11">
        <name>Mg(2+)</name>
        <dbReference type="ChEBI" id="CHEBI:18420"/>
    </cofactor>
    <cofactor evidence="11">
        <name>Mn(2+)</name>
        <dbReference type="ChEBI" id="CHEBI:29035"/>
    </cofactor>
    <text evidence="11">Magnesium. Can also use manganese.</text>
</comment>
<keyword evidence="13" id="KW-1185">Reference proteome</keyword>
<evidence type="ECO:0000313" key="13">
    <source>
        <dbReference type="Proteomes" id="UP000053557"/>
    </source>
</evidence>
<protein>
    <recommendedName>
        <fullName evidence="2 10">FAD:protein FMN transferase</fullName>
        <ecNumber evidence="1 10">2.7.1.180</ecNumber>
    </recommendedName>
    <alternativeName>
        <fullName evidence="8 10">Flavin transferase</fullName>
    </alternativeName>
</protein>
<gene>
    <name evidence="12" type="ORF">ATW55_01350</name>
</gene>
<dbReference type="Proteomes" id="UP000053557">
    <property type="component" value="Unassembled WGS sequence"/>
</dbReference>
<evidence type="ECO:0000256" key="6">
    <source>
        <dbReference type="ARBA" id="ARBA00022827"/>
    </source>
</evidence>
<dbReference type="SUPFAM" id="SSF143631">
    <property type="entry name" value="ApbE-like"/>
    <property type="match status" value="1"/>
</dbReference>
<organism evidence="12 13">
    <name type="scientific">Ferroacidibacillus organovorans</name>
    <dbReference type="NCBI Taxonomy" id="1765683"/>
    <lineage>
        <taxon>Bacteria</taxon>
        <taxon>Bacillati</taxon>
        <taxon>Bacillota</taxon>
        <taxon>Bacilli</taxon>
        <taxon>Bacillales</taxon>
        <taxon>Alicyclobacillaceae</taxon>
        <taxon>Ferroacidibacillus</taxon>
    </lineage>
</organism>
<sequence>MMSRHSEETRLLLGTTVSICVVGPEPTHMREQAIERAFAAMRFVEETCSRFDETSALRELCRHPGKWMTVPDILFESVRVALEVSELTEGVFDPTIGGTLSRLGFTRHYATGEQVIVADDVIHAKVTYRDIELDERTRSIRLRKPLLLDLGAVAKGLAVDLAARELSSLEGFAINAGGDVYVHGVDPRGDLWTIGIQHPFENGEQIAWLEATDVAVCTSGSYERRSPLHPEMHHIVHPGQGRSDSDLVSCTVLAPLTMLADAVSTAAFLLGAKRAKEFVDDMALAALFIRDTLEITMTESMRGYMR</sequence>
<comment type="caution">
    <text evidence="12">The sequence shown here is derived from an EMBL/GenBank/DDBJ whole genome shotgun (WGS) entry which is preliminary data.</text>
</comment>
<dbReference type="GO" id="GO:0046872">
    <property type="term" value="F:metal ion binding"/>
    <property type="evidence" value="ECO:0007669"/>
    <property type="project" value="UniProtKB-UniRule"/>
</dbReference>
<keyword evidence="5 10" id="KW-0479">Metal-binding</keyword>
<comment type="catalytic activity">
    <reaction evidence="9 10">
        <text>L-threonyl-[protein] + FAD = FMN-L-threonyl-[protein] + AMP + H(+)</text>
        <dbReference type="Rhea" id="RHEA:36847"/>
        <dbReference type="Rhea" id="RHEA-COMP:11060"/>
        <dbReference type="Rhea" id="RHEA-COMP:11061"/>
        <dbReference type="ChEBI" id="CHEBI:15378"/>
        <dbReference type="ChEBI" id="CHEBI:30013"/>
        <dbReference type="ChEBI" id="CHEBI:57692"/>
        <dbReference type="ChEBI" id="CHEBI:74257"/>
        <dbReference type="ChEBI" id="CHEBI:456215"/>
        <dbReference type="EC" id="2.7.1.180"/>
    </reaction>
</comment>
<dbReference type="EC" id="2.7.1.180" evidence="1 10"/>
<accession>A0A101XR70</accession>
<dbReference type="Gene3D" id="3.10.520.10">
    <property type="entry name" value="ApbE-like domains"/>
    <property type="match status" value="1"/>
</dbReference>
<dbReference type="OrthoDB" id="9778595at2"/>
<dbReference type="InterPro" id="IPR024932">
    <property type="entry name" value="ApbE"/>
</dbReference>
<keyword evidence="7 10" id="KW-0460">Magnesium</keyword>